<proteinExistence type="predicted"/>
<comment type="caution">
    <text evidence="1">The sequence shown here is derived from an EMBL/GenBank/DDBJ whole genome shotgun (WGS) entry which is preliminary data.</text>
</comment>
<evidence type="ECO:0000313" key="1">
    <source>
        <dbReference type="EMBL" id="RZS93723.1"/>
    </source>
</evidence>
<accession>A0A4Q7P1K0</accession>
<dbReference type="Proteomes" id="UP000292262">
    <property type="component" value="Unassembled WGS sequence"/>
</dbReference>
<dbReference type="EMBL" id="SGXE01000002">
    <property type="protein sequence ID" value="RZS93723.1"/>
    <property type="molecule type" value="Genomic_DNA"/>
</dbReference>
<name>A0A4Q7P1K0_9FLAO</name>
<dbReference type="OrthoDB" id="7064118at2"/>
<sequence length="199" mass="22188">MIAVLTGDIINSRSVAANLWMPKLRHILGIYGKEFADWEIYRGDTFQLQLSPVNALEAAIHIKSYIKQFKELDVRIGIGIGEKDFKGKSISESNGSAFVNSGYCFDHLKKRTLAIKTPNTSLNEVMNLCLELATLTMDNWPPVTSEVVAAALENKKLNQTQLSKVLDKPQSNISESLNRAGYDAIRKLINVYTTKIAEL</sequence>
<dbReference type="RefSeq" id="WP_130286837.1">
    <property type="nucleotide sequence ID" value="NZ_SGXE01000002.1"/>
</dbReference>
<organism evidence="1 2">
    <name type="scientific">Aquimarina brevivitae</name>
    <dbReference type="NCBI Taxonomy" id="323412"/>
    <lineage>
        <taxon>Bacteria</taxon>
        <taxon>Pseudomonadati</taxon>
        <taxon>Bacteroidota</taxon>
        <taxon>Flavobacteriia</taxon>
        <taxon>Flavobacteriales</taxon>
        <taxon>Flavobacteriaceae</taxon>
        <taxon>Aquimarina</taxon>
    </lineage>
</organism>
<keyword evidence="2" id="KW-1185">Reference proteome</keyword>
<reference evidence="1 2" key="1">
    <citation type="submission" date="2019-02" db="EMBL/GenBank/DDBJ databases">
        <title>Genomic Encyclopedia of Type Strains, Phase IV (KMG-IV): sequencing the most valuable type-strain genomes for metagenomic binning, comparative biology and taxonomic classification.</title>
        <authorList>
            <person name="Goeker M."/>
        </authorList>
    </citation>
    <scope>NUCLEOTIDE SEQUENCE [LARGE SCALE GENOMIC DNA]</scope>
    <source>
        <strain evidence="1 2">DSM 17196</strain>
    </source>
</reference>
<protein>
    <recommendedName>
        <fullName evidence="3">SatD family protein</fullName>
    </recommendedName>
</protein>
<evidence type="ECO:0000313" key="2">
    <source>
        <dbReference type="Proteomes" id="UP000292262"/>
    </source>
</evidence>
<evidence type="ECO:0008006" key="3">
    <source>
        <dbReference type="Google" id="ProtNLM"/>
    </source>
</evidence>
<gene>
    <name evidence="1" type="ORF">EV197_2303</name>
</gene>
<dbReference type="AlphaFoldDB" id="A0A4Q7P1K0"/>